<name>M8A993_TRIUA</name>
<dbReference type="Gene3D" id="3.30.497.10">
    <property type="entry name" value="Antithrombin, subunit I, domain 2"/>
    <property type="match status" value="2"/>
</dbReference>
<dbReference type="InterPro" id="IPR023796">
    <property type="entry name" value="Serpin_dom"/>
</dbReference>
<dbReference type="InterPro" id="IPR042178">
    <property type="entry name" value="Serpin_sf_1"/>
</dbReference>
<dbReference type="STRING" id="4572.M8A993"/>
<dbReference type="InterPro" id="IPR042185">
    <property type="entry name" value="Serpin_sf_2"/>
</dbReference>
<evidence type="ECO:0000259" key="3">
    <source>
        <dbReference type="SMART" id="SM00093"/>
    </source>
</evidence>
<evidence type="ECO:0000256" key="2">
    <source>
        <dbReference type="RuleBase" id="RU000411"/>
    </source>
</evidence>
<dbReference type="GO" id="GO:0005615">
    <property type="term" value="C:extracellular space"/>
    <property type="evidence" value="ECO:0007669"/>
    <property type="project" value="InterPro"/>
</dbReference>
<dbReference type="GO" id="GO:0004867">
    <property type="term" value="F:serine-type endopeptidase inhibitor activity"/>
    <property type="evidence" value="ECO:0007669"/>
    <property type="project" value="InterPro"/>
</dbReference>
<dbReference type="PANTHER" id="PTHR11461:SF310">
    <property type="entry name" value="SERPIN DOMAIN-CONTAINING PROTEIN"/>
    <property type="match status" value="1"/>
</dbReference>
<sequence>MATTLATDVRLSVAHQTRFALRLASAISSDPESATGNVAFSPVSLHVALSLITAGAGGTTRDQLVAILGNENAGGPEGLHSLADQVVQLVLADASITGGPRIAFANGVFVDASLSLKPSFQELAVCNYKSEVQSVDFKNKAPEVASQVNSWVENVTTGLIREILPKGSIDYTTRLVLKIPYQKGGDNRQFSMYILLPERRDGLWTLAKRLSTESEFIDKHIPMEKVVVEQFMLPKFKISFGFEATNLLKSLGLQLPFSTEANLSEMVNSHVGLFISSIFHKSFVEVNEQGTEAATATSVAIEQQQMPIVMDFVADHPFLFLIREDVTGVVLFIGHVANPLVSS</sequence>
<dbReference type="Pfam" id="PF00079">
    <property type="entry name" value="Serpin"/>
    <property type="match status" value="1"/>
</dbReference>
<dbReference type="AlphaFoldDB" id="M8A993"/>
<feature type="domain" description="Serpin" evidence="3">
    <location>
        <begin position="21"/>
        <end position="339"/>
    </location>
</feature>
<dbReference type="Gene3D" id="2.30.39.10">
    <property type="entry name" value="Alpha-1-antitrypsin, domain 1"/>
    <property type="match status" value="1"/>
</dbReference>
<proteinExistence type="inferred from homology"/>
<dbReference type="InterPro" id="IPR023795">
    <property type="entry name" value="Serpin_CS"/>
</dbReference>
<comment type="similarity">
    <text evidence="1 2">Belongs to the serpin family.</text>
</comment>
<organism evidence="4">
    <name type="scientific">Triticum urartu</name>
    <name type="common">Red wild einkorn</name>
    <name type="synonym">Crithodium urartu</name>
    <dbReference type="NCBI Taxonomy" id="4572"/>
    <lineage>
        <taxon>Eukaryota</taxon>
        <taxon>Viridiplantae</taxon>
        <taxon>Streptophyta</taxon>
        <taxon>Embryophyta</taxon>
        <taxon>Tracheophyta</taxon>
        <taxon>Spermatophyta</taxon>
        <taxon>Magnoliopsida</taxon>
        <taxon>Liliopsida</taxon>
        <taxon>Poales</taxon>
        <taxon>Poaceae</taxon>
        <taxon>BOP clade</taxon>
        <taxon>Pooideae</taxon>
        <taxon>Triticodae</taxon>
        <taxon>Triticeae</taxon>
        <taxon>Triticinae</taxon>
        <taxon>Triticum</taxon>
    </lineage>
</organism>
<reference evidence="4" key="1">
    <citation type="journal article" date="2013" name="Nature">
        <title>Draft genome of the wheat A-genome progenitor Triticum urartu.</title>
        <authorList>
            <person name="Ling H.Q."/>
            <person name="Zhao S."/>
            <person name="Liu D."/>
            <person name="Wang J."/>
            <person name="Sun H."/>
            <person name="Zhang C."/>
            <person name="Fan H."/>
            <person name="Li D."/>
            <person name="Dong L."/>
            <person name="Tao Y."/>
            <person name="Gao C."/>
            <person name="Wu H."/>
            <person name="Li Y."/>
            <person name="Cui Y."/>
            <person name="Guo X."/>
            <person name="Zheng S."/>
            <person name="Wang B."/>
            <person name="Yu K."/>
            <person name="Liang Q."/>
            <person name="Yang W."/>
            <person name="Lou X."/>
            <person name="Chen J."/>
            <person name="Feng M."/>
            <person name="Jian J."/>
            <person name="Zhang X."/>
            <person name="Luo G."/>
            <person name="Jiang Y."/>
            <person name="Liu J."/>
            <person name="Wang Z."/>
            <person name="Sha Y."/>
            <person name="Zhang B."/>
            <person name="Wu H."/>
            <person name="Tang D."/>
            <person name="Shen Q."/>
            <person name="Xue P."/>
            <person name="Zou S."/>
            <person name="Wang X."/>
            <person name="Liu X."/>
            <person name="Wang F."/>
            <person name="Yang Y."/>
            <person name="An X."/>
            <person name="Dong Z."/>
            <person name="Zhang K."/>
            <person name="Zhang X."/>
            <person name="Luo M.C."/>
            <person name="Dvorak J."/>
            <person name="Tong Y."/>
            <person name="Wang J."/>
            <person name="Yang H."/>
            <person name="Li Z."/>
            <person name="Wang D."/>
            <person name="Zhang A."/>
            <person name="Wang J."/>
        </authorList>
    </citation>
    <scope>NUCLEOTIDE SEQUENCE</scope>
</reference>
<evidence type="ECO:0000256" key="1">
    <source>
        <dbReference type="ARBA" id="ARBA00009500"/>
    </source>
</evidence>
<evidence type="ECO:0000313" key="4">
    <source>
        <dbReference type="EMBL" id="EMS61240.1"/>
    </source>
</evidence>
<dbReference type="CDD" id="cd02043">
    <property type="entry name" value="serpinP_plants"/>
    <property type="match status" value="1"/>
</dbReference>
<dbReference type="InterPro" id="IPR036186">
    <property type="entry name" value="Serpin_sf"/>
</dbReference>
<dbReference type="InterPro" id="IPR000215">
    <property type="entry name" value="Serpin_fam"/>
</dbReference>
<dbReference type="PANTHER" id="PTHR11461">
    <property type="entry name" value="SERINE PROTEASE INHIBITOR, SERPIN"/>
    <property type="match status" value="1"/>
</dbReference>
<dbReference type="SMART" id="SM00093">
    <property type="entry name" value="SERPIN"/>
    <property type="match status" value="1"/>
</dbReference>
<protein>
    <submittedName>
        <fullName evidence="4">Serpin-Z7</fullName>
    </submittedName>
</protein>
<dbReference type="eggNOG" id="KOG2392">
    <property type="taxonomic scope" value="Eukaryota"/>
</dbReference>
<dbReference type="PROSITE" id="PS00284">
    <property type="entry name" value="SERPIN"/>
    <property type="match status" value="1"/>
</dbReference>
<dbReference type="EMBL" id="KD098990">
    <property type="protein sequence ID" value="EMS61240.1"/>
    <property type="molecule type" value="Genomic_DNA"/>
</dbReference>
<dbReference type="OMA" id="PNNTKMR"/>
<accession>M8A993</accession>
<dbReference type="SUPFAM" id="SSF56574">
    <property type="entry name" value="Serpins"/>
    <property type="match status" value="1"/>
</dbReference>
<gene>
    <name evidence="4" type="ORF">TRIUR3_12017</name>
</gene>